<name>A0A380AGZ8_9GAMM</name>
<proteinExistence type="predicted"/>
<keyword evidence="1" id="KW-1133">Transmembrane helix</keyword>
<reference evidence="2 3" key="1">
    <citation type="submission" date="2018-06" db="EMBL/GenBank/DDBJ databases">
        <authorList>
            <consortium name="Pathogen Informatics"/>
            <person name="Doyle S."/>
        </authorList>
    </citation>
    <scope>NUCLEOTIDE SEQUENCE [LARGE SCALE GENOMIC DNA]</scope>
    <source>
        <strain evidence="2 3">NCTC11544</strain>
    </source>
</reference>
<sequence>MIPSPLTNKIAGLFDIKNSKLLCVIFTLLYFVLYCFGTGALLTGIMKGMFSYADYKDLGGQVGMACIVVSIMQGRRFYSKVSEQ</sequence>
<evidence type="ECO:0000313" key="3">
    <source>
        <dbReference type="Proteomes" id="UP000255529"/>
    </source>
</evidence>
<feature type="transmembrane region" description="Helical" evidence="1">
    <location>
        <begin position="21"/>
        <end position="46"/>
    </location>
</feature>
<dbReference type="Proteomes" id="UP000255529">
    <property type="component" value="Unassembled WGS sequence"/>
</dbReference>
<organism evidence="2 3">
    <name type="scientific">Serratia quinivorans</name>
    <dbReference type="NCBI Taxonomy" id="137545"/>
    <lineage>
        <taxon>Bacteria</taxon>
        <taxon>Pseudomonadati</taxon>
        <taxon>Pseudomonadota</taxon>
        <taxon>Gammaproteobacteria</taxon>
        <taxon>Enterobacterales</taxon>
        <taxon>Yersiniaceae</taxon>
        <taxon>Serratia</taxon>
    </lineage>
</organism>
<evidence type="ECO:0000313" key="2">
    <source>
        <dbReference type="EMBL" id="SUI80561.1"/>
    </source>
</evidence>
<keyword evidence="1" id="KW-0812">Transmembrane</keyword>
<gene>
    <name evidence="2" type="ORF">NCTC11544_04185</name>
</gene>
<keyword evidence="1" id="KW-0472">Membrane</keyword>
<protein>
    <submittedName>
        <fullName evidence="2">Uncharacterized protein</fullName>
    </submittedName>
</protein>
<dbReference type="EMBL" id="UGYN01000002">
    <property type="protein sequence ID" value="SUI80561.1"/>
    <property type="molecule type" value="Genomic_DNA"/>
</dbReference>
<dbReference type="AlphaFoldDB" id="A0A380AGZ8"/>
<evidence type="ECO:0000256" key="1">
    <source>
        <dbReference type="SAM" id="Phobius"/>
    </source>
</evidence>
<accession>A0A380AGZ8</accession>
<feature type="transmembrane region" description="Helical" evidence="1">
    <location>
        <begin position="58"/>
        <end position="78"/>
    </location>
</feature>